<feature type="repeat" description="PPR" evidence="2">
    <location>
        <begin position="788"/>
        <end position="822"/>
    </location>
</feature>
<sequence>MDSIFSPKPHTLSLLSCSPISSSLVPRRQFLSGSTHSLRPPCLHSRRRCRNIGFQFGGNTSRFVLRASLDSQTVVFASVVTISALTVVFLEFSKRNTNANAKFNENYASLDSLTVVFASVVTISALTTFFLEYSKRNTNANANAKFKEISAELTLALRRQIRHVMNWFPRHVFALINIQEEKSVKTQMKEVTKVSNEREDGGTDVLQHDGTYLKQTFVTNNIESLDTNQLAPGSNGSLTLGASVPNAHTESDAVPSSFVAESNNIYLQENLRTTKMSNILTTEEVREPEPIAHTESDAVPSSFVEESKNIYLQEHLHEAKMTNILTTEEVSSEHSVALFPAINIDNRTEKTKKMDQELMTKDGRKKAHKFVADDEVVIHNLIFRDSTREDLYSFFEASSKSLNGQDALTSHASLQGIGAFSPPSKVFSVRAEDFEEKRSHGCYKEGPFNKKDCVKRMQHFTNKEKSILPDNDASKQLQIPNPKAIQVCDRPNPSDQFRAYRHFLREARLMDCIKILEDMGRHGSLNMDKVYHAGFFQVCKSQKAVKEAFRFTKLIRNPTLSTFNMLLSVCASSRDLERAFQVLQLVRETGLKPDCKLYTTLISTCAKAGKVDTMFERSDFDGENPLGKERPSGTAGVTYARRRVKMLIIFYYIADCQGDYGGICSVGLVFHEMVNAGVEPNANTYGALIDGCAKAGQVAKAFGAYGIMRSKNVKPDRVVFNALITACGQSGAVDRAFDVLSEMKAEARPIEPDQITIGALMKACANAGQVDRALEVYRMIDKCDIKGTPEVYTIAVNCCSQNGNWEFARIIYDDMSKKGVNPDEMFISALIDVAGHTGKLEAAFEVLEEARTKGINLGSISYSSLMGACCNAKNWQKALELYEDIKGINLKPTVSMMNALITALCYADQYQKALEIFSEMKRVDLCPNTITYSTLLVASEKKDDLDVGLMLLSHAKKDGVAPNLVMCRCLLAMCSRRFQKACALGERVLSKNPGCPQLDSKWTSLALMVYRETIGAGVVPTIEELSLILGCLQLPCDASLKERLIENLGVTVETLKGSNLCSLIDGFGEYDPRACSLLEEAVSLGIVPLTSFKGSPIVVDVRNLHIHAAQVYLLTVLKSLKHRLAAGAKIPNISILLPVEEQSHIKTPTGEKTIKIAGRINRAVAALLRRLGLPYQGNESFGKIRINGVIVKRWLQPKLESPFSWEQTGFSFFSQTRLRKGISHQQRTIRTGDLSLD</sequence>
<feature type="repeat" description="PPR" evidence="2">
    <location>
        <begin position="858"/>
        <end position="892"/>
    </location>
</feature>
<feature type="repeat" description="PPR" evidence="2">
    <location>
        <begin position="753"/>
        <end position="787"/>
    </location>
</feature>
<keyword evidence="1" id="KW-0677">Repeat</keyword>
<evidence type="ECO:0000256" key="1">
    <source>
        <dbReference type="ARBA" id="ARBA00022737"/>
    </source>
</evidence>
<dbReference type="EMBL" id="CP133612">
    <property type="protein sequence ID" value="WMV13206.1"/>
    <property type="molecule type" value="Genomic_DNA"/>
</dbReference>
<feature type="transmembrane region" description="Helical" evidence="3">
    <location>
        <begin position="113"/>
        <end position="131"/>
    </location>
</feature>
<dbReference type="InterPro" id="IPR053303">
    <property type="entry name" value="Chloroplast_PPR"/>
</dbReference>
<proteinExistence type="predicted"/>
<dbReference type="Pfam" id="PF13812">
    <property type="entry name" value="PPR_3"/>
    <property type="match status" value="2"/>
</dbReference>
<dbReference type="PANTHER" id="PTHR47935:SF1">
    <property type="entry name" value="PENTATRICOPEPTIDE REPEAT-CONTAINING PROTEIN MRL1, CHLOROPLASTIC"/>
    <property type="match status" value="1"/>
</dbReference>
<feature type="repeat" description="PPR" evidence="2">
    <location>
        <begin position="893"/>
        <end position="927"/>
    </location>
</feature>
<feature type="transmembrane region" description="Helical" evidence="3">
    <location>
        <begin position="73"/>
        <end position="92"/>
    </location>
</feature>
<dbReference type="FunFam" id="1.25.40.10:FF:000678">
    <property type="entry name" value="Pentatricopeptide repeat-containing protein MRL1 chloroplastic"/>
    <property type="match status" value="1"/>
</dbReference>
<keyword evidence="6" id="KW-1185">Reference proteome</keyword>
<keyword evidence="3" id="KW-0812">Transmembrane</keyword>
<dbReference type="PROSITE" id="PS51375">
    <property type="entry name" value="PPR"/>
    <property type="match status" value="7"/>
</dbReference>
<feature type="repeat" description="PPR" evidence="2">
    <location>
        <begin position="681"/>
        <end position="715"/>
    </location>
</feature>
<dbReference type="Proteomes" id="UP001234989">
    <property type="component" value="Chromosome 1"/>
</dbReference>
<evidence type="ECO:0000313" key="6">
    <source>
        <dbReference type="Proteomes" id="UP001234989"/>
    </source>
</evidence>
<gene>
    <name evidence="5" type="ORF">MTR67_006591</name>
</gene>
<dbReference type="FunFam" id="1.25.40.10:FF:000542">
    <property type="entry name" value="Pentatricopeptide repeat-containing protein MRL1, chloroplastic isoform X1"/>
    <property type="match status" value="1"/>
</dbReference>
<organism evidence="5 6">
    <name type="scientific">Solanum verrucosum</name>
    <dbReference type="NCBI Taxonomy" id="315347"/>
    <lineage>
        <taxon>Eukaryota</taxon>
        <taxon>Viridiplantae</taxon>
        <taxon>Streptophyta</taxon>
        <taxon>Embryophyta</taxon>
        <taxon>Tracheophyta</taxon>
        <taxon>Spermatophyta</taxon>
        <taxon>Magnoliopsida</taxon>
        <taxon>eudicotyledons</taxon>
        <taxon>Gunneridae</taxon>
        <taxon>Pentapetalae</taxon>
        <taxon>asterids</taxon>
        <taxon>lamiids</taxon>
        <taxon>Solanales</taxon>
        <taxon>Solanaceae</taxon>
        <taxon>Solanoideae</taxon>
        <taxon>Solaneae</taxon>
        <taxon>Solanum</taxon>
    </lineage>
</organism>
<feature type="repeat" description="PPR" evidence="2">
    <location>
        <begin position="716"/>
        <end position="750"/>
    </location>
</feature>
<dbReference type="Pfam" id="PF17177">
    <property type="entry name" value="PPR_long"/>
    <property type="match status" value="1"/>
</dbReference>
<dbReference type="NCBIfam" id="TIGR00756">
    <property type="entry name" value="PPR"/>
    <property type="match status" value="7"/>
</dbReference>
<accession>A0AAF0TBZ4</accession>
<reference evidence="5" key="1">
    <citation type="submission" date="2023-08" db="EMBL/GenBank/DDBJ databases">
        <title>A de novo genome assembly of Solanum verrucosum Schlechtendal, a Mexican diploid species geographically isolated from the other diploid A-genome species in potato relatives.</title>
        <authorList>
            <person name="Hosaka K."/>
        </authorList>
    </citation>
    <scope>NUCLEOTIDE SEQUENCE</scope>
    <source>
        <tissue evidence="5">Young leaves</tissue>
    </source>
</reference>
<dbReference type="Gene3D" id="1.25.40.10">
    <property type="entry name" value="Tetratricopeptide repeat domain"/>
    <property type="match status" value="4"/>
</dbReference>
<dbReference type="PANTHER" id="PTHR47935">
    <property type="entry name" value="PENTATRICOPEPTIDE REPEAT-CONTAINING PROTEIN MRL1, CHLOROPLASTIC"/>
    <property type="match status" value="1"/>
</dbReference>
<keyword evidence="3" id="KW-0472">Membrane</keyword>
<dbReference type="InterPro" id="IPR011990">
    <property type="entry name" value="TPR-like_helical_dom_sf"/>
</dbReference>
<keyword evidence="3" id="KW-1133">Transmembrane helix</keyword>
<dbReference type="InterPro" id="IPR002885">
    <property type="entry name" value="PPR_rpt"/>
</dbReference>
<evidence type="ECO:0000256" key="3">
    <source>
        <dbReference type="SAM" id="Phobius"/>
    </source>
</evidence>
<evidence type="ECO:0000256" key="2">
    <source>
        <dbReference type="PROSITE-ProRule" id="PRU00708"/>
    </source>
</evidence>
<evidence type="ECO:0000313" key="5">
    <source>
        <dbReference type="EMBL" id="WMV13206.1"/>
    </source>
</evidence>
<protein>
    <recommendedName>
        <fullName evidence="4">PROP1-like PPR domain-containing protein</fullName>
    </recommendedName>
</protein>
<feature type="repeat" description="PPR" evidence="2">
    <location>
        <begin position="559"/>
        <end position="593"/>
    </location>
</feature>
<dbReference type="AlphaFoldDB" id="A0AAF0TBZ4"/>
<name>A0AAF0TBZ4_SOLVR</name>
<feature type="domain" description="PROP1-like PPR" evidence="4">
    <location>
        <begin position="762"/>
        <end position="902"/>
    </location>
</feature>
<evidence type="ECO:0000259" key="4">
    <source>
        <dbReference type="Pfam" id="PF17177"/>
    </source>
</evidence>
<dbReference type="InterPro" id="IPR033443">
    <property type="entry name" value="PROP1-like_PPR_dom"/>
</dbReference>